<proteinExistence type="inferred from homology"/>
<dbReference type="Pfam" id="PF04060">
    <property type="entry name" value="FeS"/>
    <property type="match status" value="1"/>
</dbReference>
<dbReference type="Gene3D" id="3.20.20.20">
    <property type="entry name" value="Dihydropteroate synthase-like"/>
    <property type="match status" value="1"/>
</dbReference>
<dbReference type="InterPro" id="IPR051069">
    <property type="entry name" value="ACDS_complex_subunit"/>
</dbReference>
<keyword evidence="3" id="KW-0808">Transferase</keyword>
<keyword evidence="1" id="KW-0004">4Fe-4S</keyword>
<dbReference type="PIRSF" id="PIRSF000376">
    <property type="entry name" value="AcCoA_decarb_gamma"/>
    <property type="match status" value="1"/>
</dbReference>
<dbReference type="InterPro" id="IPR007202">
    <property type="entry name" value="4Fe-4S_dom"/>
</dbReference>
<dbReference type="GO" id="GO:0051539">
    <property type="term" value="F:4 iron, 4 sulfur cluster binding"/>
    <property type="evidence" value="ECO:0007669"/>
    <property type="project" value="UniProtKB-KW"/>
</dbReference>
<dbReference type="GO" id="GO:0046356">
    <property type="term" value="P:acetyl-CoA catabolic process"/>
    <property type="evidence" value="ECO:0007669"/>
    <property type="project" value="InterPro"/>
</dbReference>
<evidence type="ECO:0000256" key="3">
    <source>
        <dbReference type="ARBA" id="ARBA00022679"/>
    </source>
</evidence>
<organism evidence="9">
    <name type="scientific">bioreactor metagenome</name>
    <dbReference type="NCBI Taxonomy" id="1076179"/>
    <lineage>
        <taxon>unclassified sequences</taxon>
        <taxon>metagenomes</taxon>
        <taxon>ecological metagenomes</taxon>
    </lineage>
</organism>
<sequence>MVKVTAMDVYKLLPQTNCGDCGEASCMAFATKLSEKESDLTLCTDLSDKKFKKLDNLLAPAVKEIIIGKDEKAKIIGGDEVLYRYEESYYNQTILAVDIPDDLDDAEFDKKVKEIENLEFERTGELLQLDAIALRNKSADPDKFAKCAKKLKSSKYPIFLVTFDPIAMEEALKFLGNDRPLIYAANKENIFEMADLAIKYECPIAVFSPGDIEKMKDLVFTLRSNGVEDIVLDPGTLTGESIGDTLDNFVMSRRLAVEDKEEDFRYPLLGVPALVRLNNDDDEIKQGTMEATIASTLINKYADVLILKGSEIWEIIPILTLRQSLYTDPRKPQAVDSGIYEFGEVDENSPVLLTTNFSLTYYTVEGDLKSGNANCYLLVLDTVGKAVDVAIAGGQFDGESVADLVKESGIEDRVKTRKMIIPGLAAPLSGEIEDETGWDVMVGPRDSSAVPDFIDEKF</sequence>
<dbReference type="PANTHER" id="PTHR36214">
    <property type="match status" value="1"/>
</dbReference>
<keyword evidence="5" id="KW-0408">Iron</keyword>
<evidence type="ECO:0000313" key="9">
    <source>
        <dbReference type="EMBL" id="MPL61795.1"/>
    </source>
</evidence>
<keyword evidence="6" id="KW-0411">Iron-sulfur</keyword>
<evidence type="ECO:0000256" key="4">
    <source>
        <dbReference type="ARBA" id="ARBA00022723"/>
    </source>
</evidence>
<evidence type="ECO:0000256" key="1">
    <source>
        <dbReference type="ARBA" id="ARBA00022485"/>
    </source>
</evidence>
<accession>A0A644T4E6</accession>
<dbReference type="Gene3D" id="3.40.50.11600">
    <property type="match status" value="1"/>
</dbReference>
<dbReference type="PROSITE" id="PS51656">
    <property type="entry name" value="4FE4S"/>
    <property type="match status" value="1"/>
</dbReference>
<dbReference type="SUPFAM" id="SSF51717">
    <property type="entry name" value="Dihydropteroate synthetase-like"/>
    <property type="match status" value="1"/>
</dbReference>
<dbReference type="AlphaFoldDB" id="A0A644T4E6"/>
<dbReference type="InterPro" id="IPR011005">
    <property type="entry name" value="Dihydropteroate_synth-like_sf"/>
</dbReference>
<dbReference type="HAMAP" id="MF_01136">
    <property type="entry name" value="CdhE"/>
    <property type="match status" value="1"/>
</dbReference>
<dbReference type="PANTHER" id="PTHR36214:SF3">
    <property type="entry name" value="ACETYL-COA DECARBONYLASE_SYNTHASE COMPLEX SUBUNIT GAMMA"/>
    <property type="match status" value="1"/>
</dbReference>
<keyword evidence="7" id="KW-0170">Cobalt</keyword>
<dbReference type="InterPro" id="IPR016041">
    <property type="entry name" value="Ac-CoA_synth_d_su_TIM-brl"/>
</dbReference>
<dbReference type="NCBIfam" id="NF003195">
    <property type="entry name" value="PRK04165.1"/>
    <property type="match status" value="1"/>
</dbReference>
<evidence type="ECO:0000256" key="6">
    <source>
        <dbReference type="ARBA" id="ARBA00023014"/>
    </source>
</evidence>
<name>A0A644T4E6_9ZZZZ</name>
<protein>
    <submittedName>
        <fullName evidence="9">Corrinoid/iron-sulfur protein large subunit</fullName>
    </submittedName>
</protein>
<reference evidence="9" key="1">
    <citation type="submission" date="2019-08" db="EMBL/GenBank/DDBJ databases">
        <authorList>
            <person name="Kucharzyk K."/>
            <person name="Murdoch R.W."/>
            <person name="Higgins S."/>
            <person name="Loffler F."/>
        </authorList>
    </citation>
    <scope>NUCLEOTIDE SEQUENCE</scope>
</reference>
<evidence type="ECO:0000256" key="2">
    <source>
        <dbReference type="ARBA" id="ARBA00022603"/>
    </source>
</evidence>
<gene>
    <name evidence="9" type="primary">acsC_2</name>
    <name evidence="9" type="ORF">SDC9_07384</name>
</gene>
<dbReference type="Pfam" id="PF03599">
    <property type="entry name" value="CdhD"/>
    <property type="match status" value="1"/>
</dbReference>
<dbReference type="GO" id="GO:0008168">
    <property type="term" value="F:methyltransferase activity"/>
    <property type="evidence" value="ECO:0007669"/>
    <property type="project" value="UniProtKB-KW"/>
</dbReference>
<dbReference type="InterPro" id="IPR023427">
    <property type="entry name" value="AcylCoA_decarb/synth_gsu_arc"/>
</dbReference>
<evidence type="ECO:0000259" key="8">
    <source>
        <dbReference type="PROSITE" id="PS51656"/>
    </source>
</evidence>
<evidence type="ECO:0000256" key="7">
    <source>
        <dbReference type="ARBA" id="ARBA00023285"/>
    </source>
</evidence>
<comment type="caution">
    <text evidence="9">The sequence shown here is derived from an EMBL/GenBank/DDBJ whole genome shotgun (WGS) entry which is preliminary data.</text>
</comment>
<evidence type="ECO:0000256" key="5">
    <source>
        <dbReference type="ARBA" id="ARBA00023004"/>
    </source>
</evidence>
<dbReference type="GO" id="GO:0005506">
    <property type="term" value="F:iron ion binding"/>
    <property type="evidence" value="ECO:0007669"/>
    <property type="project" value="InterPro"/>
</dbReference>
<keyword evidence="2" id="KW-0489">Methyltransferase</keyword>
<feature type="domain" description="4Fe-4S" evidence="8">
    <location>
        <begin position="1"/>
        <end position="60"/>
    </location>
</feature>
<dbReference type="EMBL" id="VSSQ01000016">
    <property type="protein sequence ID" value="MPL61795.1"/>
    <property type="molecule type" value="Genomic_DNA"/>
</dbReference>
<dbReference type="GO" id="GO:0032259">
    <property type="term" value="P:methylation"/>
    <property type="evidence" value="ECO:0007669"/>
    <property type="project" value="UniProtKB-KW"/>
</dbReference>
<keyword evidence="4" id="KW-0479">Metal-binding</keyword>
<dbReference type="InterPro" id="IPR016218">
    <property type="entry name" value="AcylCoA_decarb/synth_gsu"/>
</dbReference>